<gene>
    <name evidence="2" type="primary">LOC113498619</name>
</gene>
<organism evidence="1 2">
    <name type="scientific">Trichoplusia ni</name>
    <name type="common">Cabbage looper</name>
    <dbReference type="NCBI Taxonomy" id="7111"/>
    <lineage>
        <taxon>Eukaryota</taxon>
        <taxon>Metazoa</taxon>
        <taxon>Ecdysozoa</taxon>
        <taxon>Arthropoda</taxon>
        <taxon>Hexapoda</taxon>
        <taxon>Insecta</taxon>
        <taxon>Pterygota</taxon>
        <taxon>Neoptera</taxon>
        <taxon>Endopterygota</taxon>
        <taxon>Lepidoptera</taxon>
        <taxon>Glossata</taxon>
        <taxon>Ditrysia</taxon>
        <taxon>Noctuoidea</taxon>
        <taxon>Noctuidae</taxon>
        <taxon>Plusiinae</taxon>
        <taxon>Trichoplusia</taxon>
    </lineage>
</organism>
<keyword evidence="1" id="KW-1185">Reference proteome</keyword>
<protein>
    <submittedName>
        <fullName evidence="2">Uncharacterized protein LOC113498619 isoform X1</fullName>
    </submittedName>
</protein>
<accession>A0A7E5W1J1</accession>
<dbReference type="InParanoid" id="A0A7E5W1J1"/>
<proteinExistence type="predicted"/>
<dbReference type="GeneID" id="113498619"/>
<dbReference type="KEGG" id="tnl:113498619"/>
<sequence>MGRNVQNTYLQNKRRHSVQSRTIIAIFMVKINYVFTDRQIRTGKTALDTSSDKTMNDKIVLLPLLFLLLLEHIHCYNSTHRFMTFETGMHMEGEEIAYTRMGFIPPFTPLYIHNITIAEPREDLEKEFTYLRVEYISLVSPIKIIYNATESTITFHILFPFLNIPFGIIGYSLNVNHSKVYNQWNDTSAETKITTTSSTTASTTTVSGFLTEAPLAQPLP</sequence>
<dbReference type="OrthoDB" id="6924550at2759"/>
<reference evidence="2" key="1">
    <citation type="submission" date="2025-08" db="UniProtKB">
        <authorList>
            <consortium name="RefSeq"/>
        </authorList>
    </citation>
    <scope>IDENTIFICATION</scope>
</reference>
<dbReference type="Proteomes" id="UP000322000">
    <property type="component" value="Chromosome 11"/>
</dbReference>
<name>A0A7E5W1J1_TRINI</name>
<dbReference type="AlphaFoldDB" id="A0A7E5W1J1"/>
<dbReference type="RefSeq" id="XP_026734498.1">
    <property type="nucleotide sequence ID" value="XM_026878697.1"/>
</dbReference>
<evidence type="ECO:0000313" key="1">
    <source>
        <dbReference type="Proteomes" id="UP000322000"/>
    </source>
</evidence>
<evidence type="ECO:0000313" key="2">
    <source>
        <dbReference type="RefSeq" id="XP_026734498.1"/>
    </source>
</evidence>